<dbReference type="STRING" id="395963.Bind_3632"/>
<dbReference type="HOGENOM" id="CLU_058962_1_0_5"/>
<evidence type="ECO:0000256" key="2">
    <source>
        <dbReference type="ARBA" id="ARBA00022516"/>
    </source>
</evidence>
<comment type="pathway">
    <text evidence="1">Lipid metabolism.</text>
</comment>
<keyword evidence="5" id="KW-0012">Acyltransferase</keyword>
<dbReference type="SUPFAM" id="SSF55729">
    <property type="entry name" value="Acyl-CoA N-acyltransferases (Nat)"/>
    <property type="match status" value="1"/>
</dbReference>
<evidence type="ECO:0000256" key="10">
    <source>
        <dbReference type="ARBA" id="ARBA00047785"/>
    </source>
</evidence>
<reference evidence="12" key="1">
    <citation type="submission" date="2008-03" db="EMBL/GenBank/DDBJ databases">
        <title>Complete sequence of chromosome of Beijerinckia indica subsp. indica ATCC 9039.</title>
        <authorList>
            <consortium name="US DOE Joint Genome Institute"/>
            <person name="Copeland A."/>
            <person name="Lucas S."/>
            <person name="Lapidus A."/>
            <person name="Glavina del Rio T."/>
            <person name="Dalin E."/>
            <person name="Tice H."/>
            <person name="Bruce D."/>
            <person name="Goodwin L."/>
            <person name="Pitluck S."/>
            <person name="LaButti K."/>
            <person name="Schmutz J."/>
            <person name="Larimer F."/>
            <person name="Land M."/>
            <person name="Hauser L."/>
            <person name="Kyrpides N."/>
            <person name="Mikhailova N."/>
            <person name="Dunfield P.F."/>
            <person name="Dedysh S.N."/>
            <person name="Liesack W."/>
            <person name="Saw J.H."/>
            <person name="Alam M."/>
            <person name="Chen Y."/>
            <person name="Murrell J.C."/>
            <person name="Richardson P."/>
        </authorList>
    </citation>
    <scope>NUCLEOTIDE SEQUENCE [LARGE SCALE GENOMIC DNA]</scope>
    <source>
        <strain evidence="12">ATCC 9039 / DSM 1715 / NCIMB 8712</strain>
    </source>
</reference>
<dbReference type="GO" id="GO:0043810">
    <property type="term" value="F:ornithine-acyl [acyl carrier protein] N-acyltransferase activity"/>
    <property type="evidence" value="ECO:0007669"/>
    <property type="project" value="UniProtKB-EC"/>
</dbReference>
<dbReference type="GO" id="GO:0006629">
    <property type="term" value="P:lipid metabolic process"/>
    <property type="evidence" value="ECO:0007669"/>
    <property type="project" value="UniProtKB-KW"/>
</dbReference>
<dbReference type="EC" id="2.3.2.30" evidence="7"/>
<keyword evidence="2" id="KW-0444">Lipid biosynthesis</keyword>
<evidence type="ECO:0000256" key="5">
    <source>
        <dbReference type="ARBA" id="ARBA00023315"/>
    </source>
</evidence>
<protein>
    <recommendedName>
        <fullName evidence="8">L-ornithine N(alpha)-acyltransferase</fullName>
        <ecNumber evidence="7">2.3.2.30</ecNumber>
    </recommendedName>
</protein>
<accession>B2IGB0</accession>
<evidence type="ECO:0000256" key="9">
    <source>
        <dbReference type="ARBA" id="ARBA00045724"/>
    </source>
</evidence>
<keyword evidence="4" id="KW-0443">Lipid metabolism</keyword>
<dbReference type="InterPro" id="IPR016181">
    <property type="entry name" value="Acyl_CoA_acyltransferase"/>
</dbReference>
<gene>
    <name evidence="11" type="ordered locus">Bind_3632</name>
</gene>
<name>B2IGB0_BEII9</name>
<keyword evidence="3" id="KW-0808">Transferase</keyword>
<reference evidence="11 12" key="2">
    <citation type="journal article" date="2010" name="J. Bacteriol.">
        <title>Complete genome sequence of Beijerinckia indica subsp. indica.</title>
        <authorList>
            <person name="Tamas I."/>
            <person name="Dedysh S.N."/>
            <person name="Liesack W."/>
            <person name="Stott M.B."/>
            <person name="Alam M."/>
            <person name="Murrell J.C."/>
            <person name="Dunfield P.F."/>
        </authorList>
    </citation>
    <scope>NUCLEOTIDE SEQUENCE [LARGE SCALE GENOMIC DNA]</scope>
    <source>
        <strain evidence="12">ATCC 9039 / DSM 1715 / NCIMB 8712</strain>
    </source>
</reference>
<dbReference type="RefSeq" id="WP_012386532.1">
    <property type="nucleotide sequence ID" value="NC_010581.1"/>
</dbReference>
<dbReference type="eggNOG" id="COG3176">
    <property type="taxonomic scope" value="Bacteria"/>
</dbReference>
<dbReference type="InterPro" id="IPR052351">
    <property type="entry name" value="Ornithine_N-alpha-AT"/>
</dbReference>
<dbReference type="Proteomes" id="UP000001695">
    <property type="component" value="Chromosome"/>
</dbReference>
<dbReference type="EMBL" id="CP001016">
    <property type="protein sequence ID" value="ACB97184.1"/>
    <property type="molecule type" value="Genomic_DNA"/>
</dbReference>
<dbReference type="PANTHER" id="PTHR37323">
    <property type="entry name" value="GCN5-RELATED N-ACETYLTRANSFERASE"/>
    <property type="match status" value="1"/>
</dbReference>
<evidence type="ECO:0000256" key="1">
    <source>
        <dbReference type="ARBA" id="ARBA00005189"/>
    </source>
</evidence>
<proteinExistence type="inferred from homology"/>
<dbReference type="OrthoDB" id="9787072at2"/>
<evidence type="ECO:0000256" key="8">
    <source>
        <dbReference type="ARBA" id="ARBA00039866"/>
    </source>
</evidence>
<comment type="similarity">
    <text evidence="6">Belongs to the acetyltransferase family. OlsB subfamily.</text>
</comment>
<dbReference type="AlphaFoldDB" id="B2IGB0"/>
<dbReference type="PANTHER" id="PTHR37323:SF1">
    <property type="entry name" value="L-ORNITHINE N(ALPHA)-ACYLTRANSFERASE"/>
    <property type="match status" value="1"/>
</dbReference>
<evidence type="ECO:0000256" key="6">
    <source>
        <dbReference type="ARBA" id="ARBA00038095"/>
    </source>
</evidence>
<evidence type="ECO:0000256" key="7">
    <source>
        <dbReference type="ARBA" id="ARBA00039058"/>
    </source>
</evidence>
<evidence type="ECO:0000313" key="11">
    <source>
        <dbReference type="EMBL" id="ACB97184.1"/>
    </source>
</evidence>
<keyword evidence="12" id="KW-1185">Reference proteome</keyword>
<evidence type="ECO:0000256" key="3">
    <source>
        <dbReference type="ARBA" id="ARBA00022679"/>
    </source>
</evidence>
<evidence type="ECO:0000313" key="12">
    <source>
        <dbReference type="Proteomes" id="UP000001695"/>
    </source>
</evidence>
<dbReference type="Gene3D" id="3.40.630.30">
    <property type="match status" value="1"/>
</dbReference>
<evidence type="ECO:0000256" key="4">
    <source>
        <dbReference type="ARBA" id="ARBA00023098"/>
    </source>
</evidence>
<dbReference type="Pfam" id="PF13444">
    <property type="entry name" value="Acetyltransf_5"/>
    <property type="match status" value="1"/>
</dbReference>
<dbReference type="KEGG" id="bid:Bind_3632"/>
<organism evidence="11 12">
    <name type="scientific">Beijerinckia indica subsp. indica (strain ATCC 9039 / DSM 1715 / NCIMB 8712)</name>
    <dbReference type="NCBI Taxonomy" id="395963"/>
    <lineage>
        <taxon>Bacteria</taxon>
        <taxon>Pseudomonadati</taxon>
        <taxon>Pseudomonadota</taxon>
        <taxon>Alphaproteobacteria</taxon>
        <taxon>Hyphomicrobiales</taxon>
        <taxon>Beijerinckiaceae</taxon>
        <taxon>Beijerinckia</taxon>
    </lineage>
</organism>
<sequence length="305" mass="33927">MWSIGSAFGLGLFNEGGISSPADSVRQLPVNSSRLSAPLPPSLGSSGSFEIRLARNQSDIKKAQRLRYKVFYEEGGAIAHPRAALTRRDFCPLDKVCDHLLVIDHAHRNRLGRVKPKVVGTYRLLLSDIALKHGGFYSQTEFVIGPLLARHADKKFLELGRSCVHADYRSKRVIELLWRGLWIYAQHHAVDVLIGCASLPSVNPKNLALPLSFLYHHALADAEWQVRPCGTSALSMAMLDKEAVDPRRGLASLPPLIKAYLRAGARFGEGAVIDWQFKTTDVFTILPLAQLGERYIDHYSNDHEN</sequence>
<comment type="catalytic activity">
    <reaction evidence="10">
        <text>a (3R)-hydroxyacyl-[ACP] + L-ornithine = a lyso-ornithine lipid + holo-[ACP] + H(+)</text>
        <dbReference type="Rhea" id="RHEA:20633"/>
        <dbReference type="Rhea" id="RHEA-COMP:9685"/>
        <dbReference type="Rhea" id="RHEA-COMP:9945"/>
        <dbReference type="ChEBI" id="CHEBI:15378"/>
        <dbReference type="ChEBI" id="CHEBI:46911"/>
        <dbReference type="ChEBI" id="CHEBI:64479"/>
        <dbReference type="ChEBI" id="CHEBI:78827"/>
        <dbReference type="ChEBI" id="CHEBI:138482"/>
        <dbReference type="EC" id="2.3.2.30"/>
    </reaction>
    <physiologicalReaction direction="left-to-right" evidence="10">
        <dbReference type="Rhea" id="RHEA:20634"/>
    </physiologicalReaction>
</comment>
<comment type="function">
    <text evidence="9">Catalyzes the first step in the biosynthesis of ornithine lipids, which are phosphorus-free membrane lipids. Catalyzes the 3-hydroxyacyl-acyl carrier protein-dependent acylation of ornithine to form lyso-ornithine lipid (LOL).</text>
</comment>